<comment type="caution">
    <text evidence="2">The sequence shown here is derived from an EMBL/GenBank/DDBJ whole genome shotgun (WGS) entry which is preliminary data.</text>
</comment>
<keyword evidence="1" id="KW-0812">Transmembrane</keyword>
<keyword evidence="1" id="KW-0472">Membrane</keyword>
<evidence type="ECO:0000313" key="3">
    <source>
        <dbReference type="Proteomes" id="UP000589896"/>
    </source>
</evidence>
<feature type="transmembrane region" description="Helical" evidence="1">
    <location>
        <begin position="20"/>
        <end position="41"/>
    </location>
</feature>
<dbReference type="RefSeq" id="WP_180544025.1">
    <property type="nucleotide sequence ID" value="NZ_JACCJZ010000010.1"/>
</dbReference>
<feature type="transmembrane region" description="Helical" evidence="1">
    <location>
        <begin position="161"/>
        <end position="182"/>
    </location>
</feature>
<name>A0A7Z0QNL1_9GAMM</name>
<protein>
    <recommendedName>
        <fullName evidence="4">DUF2306 domain-containing protein</fullName>
    </recommendedName>
</protein>
<reference evidence="2 3" key="1">
    <citation type="submission" date="2020-07" db="EMBL/GenBank/DDBJ databases">
        <title>isolation of Luteimonas sp. SJ-16.</title>
        <authorList>
            <person name="Huang X.-X."/>
            <person name="Xu L."/>
            <person name="Sun J.-Q."/>
        </authorList>
    </citation>
    <scope>NUCLEOTIDE SEQUENCE [LARGE SCALE GENOMIC DNA]</scope>
    <source>
        <strain evidence="2 3">SJ-16</strain>
    </source>
</reference>
<organism evidence="2 3">
    <name type="scientific">Luteimonas deserti</name>
    <dbReference type="NCBI Taxonomy" id="2752306"/>
    <lineage>
        <taxon>Bacteria</taxon>
        <taxon>Pseudomonadati</taxon>
        <taxon>Pseudomonadota</taxon>
        <taxon>Gammaproteobacteria</taxon>
        <taxon>Lysobacterales</taxon>
        <taxon>Lysobacteraceae</taxon>
        <taxon>Luteimonas</taxon>
    </lineage>
</organism>
<feature type="transmembrane region" description="Helical" evidence="1">
    <location>
        <begin position="188"/>
        <end position="205"/>
    </location>
</feature>
<evidence type="ECO:0000256" key="1">
    <source>
        <dbReference type="SAM" id="Phobius"/>
    </source>
</evidence>
<feature type="transmembrane region" description="Helical" evidence="1">
    <location>
        <begin position="86"/>
        <end position="108"/>
    </location>
</feature>
<feature type="transmembrane region" description="Helical" evidence="1">
    <location>
        <begin position="212"/>
        <end position="231"/>
    </location>
</feature>
<feature type="transmembrane region" description="Helical" evidence="1">
    <location>
        <begin position="53"/>
        <end position="74"/>
    </location>
</feature>
<dbReference type="EMBL" id="JACCJZ010000010">
    <property type="protein sequence ID" value="NYZ61914.1"/>
    <property type="molecule type" value="Genomic_DNA"/>
</dbReference>
<dbReference type="AlphaFoldDB" id="A0A7Z0QNL1"/>
<keyword evidence="1" id="KW-1133">Transmembrane helix</keyword>
<accession>A0A7Z0QNL1</accession>
<keyword evidence="3" id="KW-1185">Reference proteome</keyword>
<evidence type="ECO:0008006" key="4">
    <source>
        <dbReference type="Google" id="ProtNLM"/>
    </source>
</evidence>
<sequence length="245" mass="26467">MHATTTARPLPASGRGRRFFALYAAVLLACVIAGFARTLYLRPWFDPVPLSPAMLAHGIAVTGWFVLFLLQTLLVRQGRLALHRQLGVLALAVALATLVTSCTASLGVVEAFRARGIDVDARRGLISLIVWGNLGALLAFAVFVVRGVLARAQADTHRRMMLLASIALISPALLRIAELPAFAGVDPVPATLLGLLAMLAYDIAVRRRPHTATMWGAPFFLFAHLGSAFLLPGTALDRWMLARIW</sequence>
<dbReference type="Proteomes" id="UP000589896">
    <property type="component" value="Unassembled WGS sequence"/>
</dbReference>
<feature type="transmembrane region" description="Helical" evidence="1">
    <location>
        <begin position="128"/>
        <end position="149"/>
    </location>
</feature>
<proteinExistence type="predicted"/>
<evidence type="ECO:0000313" key="2">
    <source>
        <dbReference type="EMBL" id="NYZ61914.1"/>
    </source>
</evidence>
<gene>
    <name evidence="2" type="ORF">H0E82_03915</name>
</gene>